<keyword evidence="3" id="KW-1185">Reference proteome</keyword>
<evidence type="ECO:0000313" key="2">
    <source>
        <dbReference type="EMBL" id="MCR2834661.1"/>
    </source>
</evidence>
<comment type="caution">
    <text evidence="2">The sequence shown here is derived from an EMBL/GenBank/DDBJ whole genome shotgun (WGS) entry which is preliminary data.</text>
</comment>
<dbReference type="EMBL" id="JANKHH010000007">
    <property type="protein sequence ID" value="MCR2834661.1"/>
    <property type="molecule type" value="Genomic_DNA"/>
</dbReference>
<evidence type="ECO:0000256" key="1">
    <source>
        <dbReference type="SAM" id="SignalP"/>
    </source>
</evidence>
<feature type="signal peptide" evidence="1">
    <location>
        <begin position="1"/>
        <end position="32"/>
    </location>
</feature>
<sequence length="293" mass="31648">MKRSQTKAVFVTSALALSLAGTLSLVQSPAEAQSTPAQSEDEQAVVQFLSEKRDIQARRSAQLDRRGARSDAQQLRQLTRALNLESPRPFASISPEQSGALQESLIEDAVQLLLFLDMKPGRVQRLQATGQNPLQAAINFVKGTSTLQEQALLSDHTVLATIQSVVVEDLGDGFGSTVTLDVVDRYIGRTERTLQFRQRSGSEVIYAHDIREGDTGTYVFSLSRGLYDEAAVSDGATPVRQNSGRPEYYAVLGTRYAASDGIAIPDRGTGQATPLSTIQIILAPLASAKRSAE</sequence>
<reference evidence="2 3" key="1">
    <citation type="submission" date="2022-08" db="EMBL/GenBank/DDBJ databases">
        <title>Polyphasic taxonomy analysis of Qipengyuania sp.RS5-5.</title>
        <authorList>
            <person name="Xamxidin M."/>
            <person name="Wu M."/>
        </authorList>
    </citation>
    <scope>NUCLEOTIDE SEQUENCE [LARGE SCALE GENOMIC DNA]</scope>
    <source>
        <strain evidence="2 3">RS5-5</strain>
    </source>
</reference>
<proteinExistence type="predicted"/>
<keyword evidence="1" id="KW-0732">Signal</keyword>
<accession>A0ABT1XUS3</accession>
<organism evidence="2 3">
    <name type="scientific">Parerythrobacter lacustris</name>
    <dbReference type="NCBI Taxonomy" id="2969984"/>
    <lineage>
        <taxon>Bacteria</taxon>
        <taxon>Pseudomonadati</taxon>
        <taxon>Pseudomonadota</taxon>
        <taxon>Alphaproteobacteria</taxon>
        <taxon>Sphingomonadales</taxon>
        <taxon>Erythrobacteraceae</taxon>
        <taxon>Parerythrobacter</taxon>
    </lineage>
</organism>
<evidence type="ECO:0000313" key="3">
    <source>
        <dbReference type="Proteomes" id="UP001206067"/>
    </source>
</evidence>
<dbReference type="Proteomes" id="UP001206067">
    <property type="component" value="Unassembled WGS sequence"/>
</dbReference>
<protein>
    <submittedName>
        <fullName evidence="2">Uncharacterized protein</fullName>
    </submittedName>
</protein>
<dbReference type="RefSeq" id="WP_257596502.1">
    <property type="nucleotide sequence ID" value="NZ_JANKHH010000007.1"/>
</dbReference>
<gene>
    <name evidence="2" type="ORF">NSO95_11945</name>
</gene>
<feature type="chain" id="PRO_5046979179" evidence="1">
    <location>
        <begin position="33"/>
        <end position="293"/>
    </location>
</feature>
<name>A0ABT1XUS3_9SPHN</name>